<dbReference type="Proteomes" id="UP000018949">
    <property type="component" value="Unassembled WGS sequence"/>
</dbReference>
<protein>
    <submittedName>
        <fullName evidence="1">Uncharacterized protein</fullName>
    </submittedName>
</protein>
<accession>W4RTZ2</accession>
<organism evidence="1 2">
    <name type="scientific">Mesobacillus boroniphilus JCM 21738</name>
    <dbReference type="NCBI Taxonomy" id="1294265"/>
    <lineage>
        <taxon>Bacteria</taxon>
        <taxon>Bacillati</taxon>
        <taxon>Bacillota</taxon>
        <taxon>Bacilli</taxon>
        <taxon>Bacillales</taxon>
        <taxon>Bacillaceae</taxon>
        <taxon>Mesobacillus</taxon>
    </lineage>
</organism>
<keyword evidence="2" id="KW-1185">Reference proteome</keyword>
<reference evidence="1 2" key="1">
    <citation type="submission" date="2013-12" db="EMBL/GenBank/DDBJ databases">
        <title>NBRP : Genome information of microbial organism related human and environment.</title>
        <authorList>
            <person name="Hattori M."/>
            <person name="Oshima K."/>
            <person name="Inaba H."/>
            <person name="Suda W."/>
            <person name="Sakamoto M."/>
            <person name="Iino T."/>
            <person name="Kitahara M."/>
            <person name="Oshida Y."/>
            <person name="Iida T."/>
            <person name="Kudo T."/>
            <person name="Itoh T."/>
            <person name="Ahmed I."/>
            <person name="Ohkuma M."/>
        </authorList>
    </citation>
    <scope>NUCLEOTIDE SEQUENCE [LARGE SCALE GENOMIC DNA]</scope>
    <source>
        <strain evidence="1 2">JCM 21738</strain>
    </source>
</reference>
<evidence type="ECO:0000313" key="2">
    <source>
        <dbReference type="Proteomes" id="UP000018949"/>
    </source>
</evidence>
<sequence>MKMNRAKEATLVTNAEIESSGCVFCDKDTPETMSPNKKRKTHKICVVEMSAPARKLKMNNTLTIKNRLRRIFFMRTPFSFFLNNNKKSK</sequence>
<proteinExistence type="predicted"/>
<dbReference type="AlphaFoldDB" id="W4RTZ2"/>
<comment type="caution">
    <text evidence="1">The sequence shown here is derived from an EMBL/GenBank/DDBJ whole genome shotgun (WGS) entry which is preliminary data.</text>
</comment>
<evidence type="ECO:0000313" key="1">
    <source>
        <dbReference type="EMBL" id="GAE47114.1"/>
    </source>
</evidence>
<dbReference type="RefSeq" id="WP_023625917.1">
    <property type="nucleotide sequence ID" value="NZ_BAUW01000064.1"/>
</dbReference>
<dbReference type="EMBL" id="BAUW01000064">
    <property type="protein sequence ID" value="GAE47114.1"/>
    <property type="molecule type" value="Genomic_DNA"/>
</dbReference>
<gene>
    <name evidence="1" type="ORF">JCM21738_4061</name>
</gene>
<name>W4RTZ2_9BACI</name>